<feature type="region of interest" description="Disordered" evidence="5">
    <location>
        <begin position="514"/>
        <end position="672"/>
    </location>
</feature>
<dbReference type="GO" id="GO:0005813">
    <property type="term" value="C:centrosome"/>
    <property type="evidence" value="ECO:0007669"/>
    <property type="project" value="TreeGrafter"/>
</dbReference>
<name>A0AA47NUF0_MERPO</name>
<feature type="compositionally biased region" description="Polar residues" evidence="5">
    <location>
        <begin position="1499"/>
        <end position="1508"/>
    </location>
</feature>
<evidence type="ECO:0000256" key="3">
    <source>
        <dbReference type="ARBA" id="ARBA00023054"/>
    </source>
</evidence>
<evidence type="ECO:0000256" key="2">
    <source>
        <dbReference type="ARBA" id="ARBA00022490"/>
    </source>
</evidence>
<dbReference type="GO" id="GO:0008017">
    <property type="term" value="F:microtubule binding"/>
    <property type="evidence" value="ECO:0007669"/>
    <property type="project" value="TreeGrafter"/>
</dbReference>
<dbReference type="PANTHER" id="PTHR18947:SF35">
    <property type="entry name" value="COILED-COIL DOMAIN-CONTAINING PROTEIN 88B"/>
    <property type="match status" value="1"/>
</dbReference>
<organism evidence="7 8">
    <name type="scientific">Merluccius polli</name>
    <name type="common">Benguela hake</name>
    <name type="synonym">Merluccius cadenati</name>
    <dbReference type="NCBI Taxonomy" id="89951"/>
    <lineage>
        <taxon>Eukaryota</taxon>
        <taxon>Metazoa</taxon>
        <taxon>Chordata</taxon>
        <taxon>Craniata</taxon>
        <taxon>Vertebrata</taxon>
        <taxon>Euteleostomi</taxon>
        <taxon>Actinopterygii</taxon>
        <taxon>Neopterygii</taxon>
        <taxon>Teleostei</taxon>
        <taxon>Neoteleostei</taxon>
        <taxon>Acanthomorphata</taxon>
        <taxon>Zeiogadaria</taxon>
        <taxon>Gadariae</taxon>
        <taxon>Gadiformes</taxon>
        <taxon>Gadoidei</taxon>
        <taxon>Merlucciidae</taxon>
        <taxon>Merluccius</taxon>
    </lineage>
</organism>
<feature type="domain" description="HOOK N-terminal" evidence="6">
    <location>
        <begin position="28"/>
        <end position="151"/>
    </location>
</feature>
<evidence type="ECO:0000256" key="5">
    <source>
        <dbReference type="SAM" id="MobiDB-lite"/>
    </source>
</evidence>
<dbReference type="GO" id="GO:0031122">
    <property type="term" value="P:cytoplasmic microtubule organization"/>
    <property type="evidence" value="ECO:0007669"/>
    <property type="project" value="TreeGrafter"/>
</dbReference>
<comment type="caution">
    <text evidence="7">The sequence shown here is derived from an EMBL/GenBank/DDBJ whole genome shotgun (WGS) entry which is preliminary data.</text>
</comment>
<dbReference type="GO" id="GO:0005737">
    <property type="term" value="C:cytoplasm"/>
    <property type="evidence" value="ECO:0007669"/>
    <property type="project" value="UniProtKB-SubCell"/>
</dbReference>
<dbReference type="GO" id="GO:0030705">
    <property type="term" value="P:cytoskeleton-dependent intracellular transport"/>
    <property type="evidence" value="ECO:0007669"/>
    <property type="project" value="InterPro"/>
</dbReference>
<sequence length="1612" mass="181910">MMEGGERLPFHSQYIEVNSFSCGNRSQYLRLTDGVFLNEVMRLIDPNPKVEQLYHSETDDRMLRVQNFSILNRHLRAYYQEDLQQLILIPLPNIAILGQDPLTEAAVEELRRLLLLLLGCAVQCENKETFIQQIQSLDMETQAAIASCIQEVTQDPRMVLPLQWEELRGLGGGEAELELAFSSMAKQIQGLLAQRDTHLERLVELSREREETEPDSGTSSPGVSATSPPQGLALQLADSRAKLRRLKQQLEDKGDQLLDYKQEVETMEEQLKKLQKENRALQGEMRSVRVLRDELDCARERVGRVEPLQLELQSCRHKLRSLEMTRTQLKEQQQLCEALQETKVLLEEQLKDARARCSTLRELQRDNLLLRQSVIDLGADRDTERQRVDELLEMNMTLEVELKHSSLARRHLLQSEGESDEEPYNMIDLKPLSVEVGEASTLMLLGAEQENAELRRRLEELQAQQEVRGGERAESPVARDQLASLEAKHQSTLRQLWNAQSQIEVLRSRLSTDLAAGPEPDHTEEATEEREEVGGGKERKEEKGAPGLGSSRGEGEGTARGRPQAKEWEEEKEEEREVGGLGSRREAGGLHLLDGGEGEASSDEGKPAKDTGRSEGGQGGRGKESRSRLFGEIGGGASETHTAQASVPRPELQHREEDGEGDAFPDPSAPDVELLVTRLREAREEADSQALLAQEVRSKLGEQSRRAWEAEQRLVLLDVELQRLRKAAEGLEEARRQIEVLQAEGLAMEEELCRLRSHQELHAMQSTVIASLEGERASLERDRDALRSSVDSLRSAQRKGDQLDLTNQTLKVELERQGRSLEASRRREAELEAELREATLEAEGLARGRDQALLEASRLEQEKEACVTELEGQQKEGRQREREAARLRQQLESTTLALEHSNQRARGRDTEYRRLGQELSHCRERCAGLQNTEKELARRLDILEEEHCCLNKQYAEAQSNISSLSQDLSNEQGQSSGLSNEIIRLNHKLTRVEDDLRTASEALSRSRERIEFPRQFIEGSDRVIDPGERAAGSQLVDVPSSASSCLDEGVHETKTESTGEGQDSAQGRDPRLRPDDCAMETEKTPVQALTELEKEHAAVVAEREALLVRAAQSQEACKHIREEMEALRRHSLSLQDSCTKLQTLNTQLQVDHGMLSSQHASALARCSDSEARCAALEAESKVWAREREESHARTEAMRRDQERMTALQQRQEVELEELLDKHSQLRTSSRSLEVQYRELEARHKELLDGQAQLVERETEIKVKREKMDAEEQRKAVTERELERMKEDYERLQGQHRDWLAAQAELLAQGSVLRGELSTALLERTRLEGELSTLRESNQNLDLCNVRLTSQYQLLTQLKGNMDEENRHLVEQSQSLLKENRALLEQSLERRDQHHTQQREYQEKLGELRREKQKLVEKIMDQYRVLEPSVASPTSKAKKSNWIADRMKKLIKPRAGGGGREGRALFTVVGSVENLAHTAEYTPDTRTPQADPRSAPVSPSPNRRTQQPLGETEISAPRSPVLLTGPMARRKLGSRHGWGLGLARAGSLGLSQSFSPGDHQRRPCSALHASRAVSWERSKEDDAGDLCGPTMITSQGGVEEEGGMGGREDEAED</sequence>
<evidence type="ECO:0000256" key="1">
    <source>
        <dbReference type="ARBA" id="ARBA00004496"/>
    </source>
</evidence>
<feature type="coiled-coil region" evidence="4">
    <location>
        <begin position="1390"/>
        <end position="1417"/>
    </location>
</feature>
<feature type="coiled-coil region" evidence="4">
    <location>
        <begin position="1208"/>
        <end position="1301"/>
    </location>
</feature>
<evidence type="ECO:0000256" key="4">
    <source>
        <dbReference type="SAM" id="Coils"/>
    </source>
</evidence>
<dbReference type="InterPro" id="IPR036872">
    <property type="entry name" value="CH_dom_sf"/>
</dbReference>
<protein>
    <submittedName>
        <fullName evidence="7">Girdin</fullName>
    </submittedName>
</protein>
<dbReference type="Pfam" id="PF19047">
    <property type="entry name" value="HOOK_N"/>
    <property type="match status" value="1"/>
</dbReference>
<evidence type="ECO:0000313" key="7">
    <source>
        <dbReference type="EMBL" id="KAK0138966.1"/>
    </source>
</evidence>
<feature type="coiled-coil region" evidence="4">
    <location>
        <begin position="233"/>
        <end position="363"/>
    </location>
</feature>
<feature type="compositionally biased region" description="Basic and acidic residues" evidence="5">
    <location>
        <begin position="553"/>
        <end position="588"/>
    </location>
</feature>
<proteinExistence type="predicted"/>
<feature type="region of interest" description="Disordered" evidence="5">
    <location>
        <begin position="1574"/>
        <end position="1612"/>
    </location>
</feature>
<dbReference type="InterPro" id="IPR043936">
    <property type="entry name" value="HOOK_N"/>
</dbReference>
<feature type="compositionally biased region" description="Basic and acidic residues" evidence="5">
    <location>
        <begin position="1066"/>
        <end position="1076"/>
    </location>
</feature>
<dbReference type="Gene3D" id="1.10.418.10">
    <property type="entry name" value="Calponin-like domain"/>
    <property type="match status" value="1"/>
</dbReference>
<feature type="region of interest" description="Disordered" evidence="5">
    <location>
        <begin position="1478"/>
        <end position="1518"/>
    </location>
</feature>
<feature type="coiled-coil region" evidence="4">
    <location>
        <begin position="679"/>
        <end position="1009"/>
    </location>
</feature>
<evidence type="ECO:0000259" key="6">
    <source>
        <dbReference type="Pfam" id="PF19047"/>
    </source>
</evidence>
<comment type="subcellular location">
    <subcellularLocation>
        <location evidence="1">Cytoplasm</location>
    </subcellularLocation>
</comment>
<feature type="compositionally biased region" description="Basic and acidic residues" evidence="5">
    <location>
        <begin position="532"/>
        <end position="544"/>
    </location>
</feature>
<dbReference type="SUPFAM" id="SSF116907">
    <property type="entry name" value="Hook domain"/>
    <property type="match status" value="1"/>
</dbReference>
<feature type="compositionally biased region" description="Polar residues" evidence="5">
    <location>
        <begin position="215"/>
        <end position="229"/>
    </location>
</feature>
<keyword evidence="2" id="KW-0963">Cytoplasm</keyword>
<keyword evidence="8" id="KW-1185">Reference proteome</keyword>
<reference evidence="7" key="1">
    <citation type="journal article" date="2023" name="Front. Mar. Sci.">
        <title>A new Merluccius polli reference genome to investigate the effects of global change in West African waters.</title>
        <authorList>
            <person name="Mateo J.L."/>
            <person name="Blanco-Fernandez C."/>
            <person name="Garcia-Vazquez E."/>
            <person name="Machado-Schiaffino G."/>
        </authorList>
    </citation>
    <scope>NUCLEOTIDE SEQUENCE</scope>
    <source>
        <strain evidence="7">C29</strain>
        <tissue evidence="7">Fin</tissue>
    </source>
</reference>
<dbReference type="EMBL" id="JAOPHQ010004557">
    <property type="protein sequence ID" value="KAK0138966.1"/>
    <property type="molecule type" value="Genomic_DNA"/>
</dbReference>
<feature type="region of interest" description="Disordered" evidence="5">
    <location>
        <begin position="206"/>
        <end position="231"/>
    </location>
</feature>
<evidence type="ECO:0000313" key="8">
    <source>
        <dbReference type="Proteomes" id="UP001174136"/>
    </source>
</evidence>
<feature type="region of interest" description="Disordered" evidence="5">
    <location>
        <begin position="1029"/>
        <end position="1076"/>
    </location>
</feature>
<dbReference type="GO" id="GO:0051959">
    <property type="term" value="F:dynein light intermediate chain binding"/>
    <property type="evidence" value="ECO:0007669"/>
    <property type="project" value="TreeGrafter"/>
</dbReference>
<feature type="compositionally biased region" description="Basic and acidic residues" evidence="5">
    <location>
        <begin position="1048"/>
        <end position="1057"/>
    </location>
</feature>
<dbReference type="PANTHER" id="PTHR18947">
    <property type="entry name" value="HOOK PROTEINS"/>
    <property type="match status" value="1"/>
</dbReference>
<feature type="compositionally biased region" description="Basic and acidic residues" evidence="5">
    <location>
        <begin position="603"/>
        <end position="613"/>
    </location>
</feature>
<dbReference type="Proteomes" id="UP001174136">
    <property type="component" value="Unassembled WGS sequence"/>
</dbReference>
<accession>A0AA47NUF0</accession>
<feature type="coiled-coil region" evidence="4">
    <location>
        <begin position="1089"/>
        <end position="1130"/>
    </location>
</feature>
<keyword evidence="3 4" id="KW-0175">Coiled coil</keyword>
<gene>
    <name evidence="7" type="primary">Ccdc88a_1</name>
    <name evidence="7" type="ORF">N1851_024481</name>
</gene>